<proteinExistence type="predicted"/>
<dbReference type="Proteomes" id="UP000308092">
    <property type="component" value="Unassembled WGS sequence"/>
</dbReference>
<accession>A0A4S3JDV8</accession>
<protein>
    <recommendedName>
        <fullName evidence="3">Alcohol dehydrogenase-like C-terminal domain-containing protein</fullName>
    </recommendedName>
</protein>
<evidence type="ECO:0000313" key="2">
    <source>
        <dbReference type="Proteomes" id="UP000308092"/>
    </source>
</evidence>
<evidence type="ECO:0008006" key="3">
    <source>
        <dbReference type="Google" id="ProtNLM"/>
    </source>
</evidence>
<dbReference type="STRING" id="1220188.A0A4S3JDV8"/>
<dbReference type="VEuPathDB" id="FungiDB:EYZ11_007227"/>
<dbReference type="EMBL" id="SOSA01000273">
    <property type="protein sequence ID" value="THC93302.1"/>
    <property type="molecule type" value="Genomic_DNA"/>
</dbReference>
<keyword evidence="2" id="KW-1185">Reference proteome</keyword>
<reference evidence="1 2" key="1">
    <citation type="submission" date="2019-03" db="EMBL/GenBank/DDBJ databases">
        <title>The genome sequence of a newly discovered highly antifungal drug resistant Aspergillus species, Aspergillus tanneri NIH 1004.</title>
        <authorList>
            <person name="Mounaud S."/>
            <person name="Singh I."/>
            <person name="Joardar V."/>
            <person name="Pakala S."/>
            <person name="Pakala S."/>
            <person name="Venepally P."/>
            <person name="Hoover J."/>
            <person name="Nierman W."/>
            <person name="Chung J."/>
            <person name="Losada L."/>
        </authorList>
    </citation>
    <scope>NUCLEOTIDE SEQUENCE [LARGE SCALE GENOMIC DNA]</scope>
    <source>
        <strain evidence="1 2">NIH1004</strain>
    </source>
</reference>
<dbReference type="InterPro" id="IPR036291">
    <property type="entry name" value="NAD(P)-bd_dom_sf"/>
</dbReference>
<dbReference type="AlphaFoldDB" id="A0A4S3JDV8"/>
<name>A0A4S3JDV8_9EURO</name>
<sequence>MAAIMTARLYSPLLIVAVDKNDARLEIAKRFRAHEIVNSARVDALNRLTAPTDGHRAAIKASLVGATAVELLLRHFHSGLIDASPLITHVFPFHDGLKVYDTCKAAAQEKAMNIIIDIGTL</sequence>
<comment type="caution">
    <text evidence="1">The sequence shown here is derived from an EMBL/GenBank/DDBJ whole genome shotgun (WGS) entry which is preliminary data.</text>
</comment>
<evidence type="ECO:0000313" key="1">
    <source>
        <dbReference type="EMBL" id="THC93302.1"/>
    </source>
</evidence>
<organism evidence="1 2">
    <name type="scientific">Aspergillus tanneri</name>
    <dbReference type="NCBI Taxonomy" id="1220188"/>
    <lineage>
        <taxon>Eukaryota</taxon>
        <taxon>Fungi</taxon>
        <taxon>Dikarya</taxon>
        <taxon>Ascomycota</taxon>
        <taxon>Pezizomycotina</taxon>
        <taxon>Eurotiomycetes</taxon>
        <taxon>Eurotiomycetidae</taxon>
        <taxon>Eurotiales</taxon>
        <taxon>Aspergillaceae</taxon>
        <taxon>Aspergillus</taxon>
        <taxon>Aspergillus subgen. Circumdati</taxon>
    </lineage>
</organism>
<dbReference type="Gene3D" id="3.40.50.720">
    <property type="entry name" value="NAD(P)-binding Rossmann-like Domain"/>
    <property type="match status" value="1"/>
</dbReference>
<gene>
    <name evidence="1" type="ORF">EYZ11_007227</name>
</gene>
<dbReference type="SUPFAM" id="SSF51735">
    <property type="entry name" value="NAD(P)-binding Rossmann-fold domains"/>
    <property type="match status" value="1"/>
</dbReference>